<organism evidence="6 7">
    <name type="scientific">Flavobacterium oreochromis</name>
    <dbReference type="NCBI Taxonomy" id="2906078"/>
    <lineage>
        <taxon>Bacteria</taxon>
        <taxon>Pseudomonadati</taxon>
        <taxon>Bacteroidota</taxon>
        <taxon>Flavobacteriia</taxon>
        <taxon>Flavobacteriales</taxon>
        <taxon>Flavobacteriaceae</taxon>
        <taxon>Flavobacterium</taxon>
    </lineage>
</organism>
<dbReference type="InterPro" id="IPR050739">
    <property type="entry name" value="MFP"/>
</dbReference>
<evidence type="ECO:0000256" key="3">
    <source>
        <dbReference type="ARBA" id="ARBA00022989"/>
    </source>
</evidence>
<dbReference type="EMBL" id="JAZGZP010000017">
    <property type="protein sequence ID" value="MFK7001509.1"/>
    <property type="molecule type" value="Genomic_DNA"/>
</dbReference>
<reference evidence="6 7" key="1">
    <citation type="submission" date="2024-02" db="EMBL/GenBank/DDBJ databases">
        <title>Comparative Genomic Analysis of Flavobacterium Species Causing Columnaris Disease of Freshwater Fish in Thailand: Insights into Virulence and Resistance Mechanisms.</title>
        <authorList>
            <person name="Nguyen D."/>
            <person name="Chokmangmeepisarn P."/>
            <person name="Khianchaikhan K."/>
            <person name="Morishita M."/>
            <person name="Bunnoy A."/>
            <person name="Rodkhum C."/>
        </authorList>
    </citation>
    <scope>NUCLEOTIDE SEQUENCE [LARGE SCALE GENOMIC DNA]</scope>
    <source>
        <strain evidence="6 7">CNRT2201</strain>
    </source>
</reference>
<evidence type="ECO:0000256" key="1">
    <source>
        <dbReference type="ARBA" id="ARBA00004167"/>
    </source>
</evidence>
<keyword evidence="3 5" id="KW-1133">Transmembrane helix</keyword>
<evidence type="ECO:0000313" key="6">
    <source>
        <dbReference type="EMBL" id="MFK7001509.1"/>
    </source>
</evidence>
<dbReference type="PANTHER" id="PTHR30386">
    <property type="entry name" value="MEMBRANE FUSION SUBUNIT OF EMRAB-TOLC MULTIDRUG EFFLUX PUMP"/>
    <property type="match status" value="1"/>
</dbReference>
<evidence type="ECO:0000256" key="4">
    <source>
        <dbReference type="ARBA" id="ARBA00023136"/>
    </source>
</evidence>
<proteinExistence type="predicted"/>
<dbReference type="RefSeq" id="WP_088400954.1">
    <property type="nucleotide sequence ID" value="NZ_JAZGZP010000017.1"/>
</dbReference>
<protein>
    <submittedName>
        <fullName evidence="6">HlyD family efflux transporter periplasmic adaptor subunit</fullName>
    </submittedName>
</protein>
<evidence type="ECO:0000256" key="2">
    <source>
        <dbReference type="ARBA" id="ARBA00022692"/>
    </source>
</evidence>
<keyword evidence="7" id="KW-1185">Reference proteome</keyword>
<accession>A0ABW8PAC2</accession>
<comment type="subcellular location">
    <subcellularLocation>
        <location evidence="1">Membrane</location>
        <topology evidence="1">Single-pass membrane protein</topology>
    </subcellularLocation>
</comment>
<dbReference type="PANTHER" id="PTHR30386:SF26">
    <property type="entry name" value="TRANSPORT PROTEIN COMB"/>
    <property type="match status" value="1"/>
</dbReference>
<keyword evidence="2 5" id="KW-0812">Transmembrane</keyword>
<name>A0ABW8PAC2_9FLAO</name>
<evidence type="ECO:0000313" key="7">
    <source>
        <dbReference type="Proteomes" id="UP001621706"/>
    </source>
</evidence>
<dbReference type="Gene3D" id="2.40.30.170">
    <property type="match status" value="1"/>
</dbReference>
<comment type="caution">
    <text evidence="6">The sequence shown here is derived from an EMBL/GenBank/DDBJ whole genome shotgun (WGS) entry which is preliminary data.</text>
</comment>
<keyword evidence="4 5" id="KW-0472">Membrane</keyword>
<dbReference type="Proteomes" id="UP001621706">
    <property type="component" value="Unassembled WGS sequence"/>
</dbReference>
<sequence length="447" mass="50970">MNSNQLFKNNSEEFKDVIGRFPTKSNNNLLILLISVITIGLLLGWFIKSPDIVLAEIKVTAQKQPVTLVSKTAGIIKFKKEENNFIVAKGDYIAVLENSANEDQVRILKDTLQNFSFKSIPNFNKYTFALDYNLGEIQNYYFEFVKTIYELNQFYENNEFDVEISSLKEQVKKIKTSIVKKNEIIGYKKASINISKGKHLSDSILVNQGALIRLEYDQSKKQLLKELDEKASQENEIIRDKINIVSSSKKAIGLTIEKKKTLDNLNISLLTNYQNLINAINLWEEKYVFKSPFDGTYDFLKFVTNSDFIKQGEPVFSVLQSNNKIIGQALMPSNGAGKVKPGQSVIIKLDTYPYQEYGSLIGKVKSVSLIPAEEIYLVNIELPKGLVSDNGIELNFSKEMVGQAEIITEDKRLLSRLFEKIKHALDKKRKTDIVPQKENKEEKAYEK</sequence>
<gene>
    <name evidence="6" type="ORF">V3I07_11455</name>
</gene>
<evidence type="ECO:0000256" key="5">
    <source>
        <dbReference type="SAM" id="Phobius"/>
    </source>
</evidence>
<feature type="transmembrane region" description="Helical" evidence="5">
    <location>
        <begin position="29"/>
        <end position="47"/>
    </location>
</feature>